<dbReference type="AlphaFoldDB" id="A0A9P6ZXG4"/>
<sequence>MQTAPSSRSAMPPPPGRALSTVCGVWRFLTMMLTRSQSNISDQSVACPSYHRVEEALGRTDASKAVRPAIVGATGAGKNYWLNWLIKKQMALSSLDATSSSGRTSSTVHTTGQGAAYPNYHRIEEASCRTDTCNVVIFGETGSGKSSLVNLITGKEKAPTSPDATGCTTEPTVYEHDVTTQNKTVKVQLFDTAGLDEGSEGTIPTMQGQRALKTLLRTLKKNRGIHLLIYCVQGTKDAWALQRNYKSLHSKVKGRVPIVLVVTALEDREPEMEDWWRNNETSISELGMNFAGHACITAVTIDQDDTDKLRQRREQSYDAVCSLFEHCRLQNRSAAHRVIPIPSARKTKNIVLFGEAGAGKSSVVNLMAGRDVAYTSPGMRRCTLQWQDYTINFDGESYKVFDTIGIEESGLEMEEYLVAVANAYRFIKTLDAEGGVDLLLFCIRAGRFTAALQSNYRFFHEFLCEKKVPIVLAITNLEREQRMEDWWDREHSIFPRHEIHVAGHACITAANGLDGRHQQLYEESRIAIRTLVKENITGGPNEVWTGGNNVFVSLVRALKKLLVKNTHIRKMNLTGQLTKRCGMPRETAGQLVDMIEQGEVKVDSDTA</sequence>
<dbReference type="Pfam" id="PF01926">
    <property type="entry name" value="MMR_HSR1"/>
    <property type="match status" value="2"/>
</dbReference>
<dbReference type="GO" id="GO:0005737">
    <property type="term" value="C:cytoplasm"/>
    <property type="evidence" value="ECO:0007669"/>
    <property type="project" value="TreeGrafter"/>
</dbReference>
<dbReference type="Proteomes" id="UP000714275">
    <property type="component" value="Unassembled WGS sequence"/>
</dbReference>
<feature type="domain" description="G" evidence="1">
    <location>
        <begin position="350"/>
        <end position="475"/>
    </location>
</feature>
<dbReference type="OrthoDB" id="8954335at2759"/>
<name>A0A9P6ZXG4_9AGAM</name>
<dbReference type="PANTHER" id="PTHR42714">
    <property type="entry name" value="TRNA MODIFICATION GTPASE GTPBP3"/>
    <property type="match status" value="1"/>
</dbReference>
<dbReference type="EMBL" id="JABBWD010000016">
    <property type="protein sequence ID" value="KAG1778213.1"/>
    <property type="molecule type" value="Genomic_DNA"/>
</dbReference>
<evidence type="ECO:0000313" key="3">
    <source>
        <dbReference type="Proteomes" id="UP000714275"/>
    </source>
</evidence>
<dbReference type="SUPFAM" id="SSF52540">
    <property type="entry name" value="P-loop containing nucleoside triphosphate hydrolases"/>
    <property type="match status" value="2"/>
</dbReference>
<dbReference type="GO" id="GO:0002098">
    <property type="term" value="P:tRNA wobble uridine modification"/>
    <property type="evidence" value="ECO:0007669"/>
    <property type="project" value="TreeGrafter"/>
</dbReference>
<dbReference type="CDD" id="cd00882">
    <property type="entry name" value="Ras_like_GTPase"/>
    <property type="match status" value="2"/>
</dbReference>
<feature type="domain" description="G" evidence="1">
    <location>
        <begin position="134"/>
        <end position="262"/>
    </location>
</feature>
<accession>A0A9P6ZXG4</accession>
<dbReference type="PANTHER" id="PTHR42714:SF2">
    <property type="entry name" value="TRNA MODIFICATION GTPASE GTPBP3, MITOCHONDRIAL"/>
    <property type="match status" value="1"/>
</dbReference>
<dbReference type="InterPro" id="IPR025662">
    <property type="entry name" value="Sigma_54_int_dom_ATP-bd_1"/>
</dbReference>
<dbReference type="InterPro" id="IPR027417">
    <property type="entry name" value="P-loop_NTPase"/>
</dbReference>
<dbReference type="Gene3D" id="3.40.50.300">
    <property type="entry name" value="P-loop containing nucleotide triphosphate hydrolases"/>
    <property type="match status" value="2"/>
</dbReference>
<reference evidence="2" key="1">
    <citation type="journal article" date="2020" name="New Phytol.">
        <title>Comparative genomics reveals dynamic genome evolution in host specialist ectomycorrhizal fungi.</title>
        <authorList>
            <person name="Lofgren L.A."/>
            <person name="Nguyen N.H."/>
            <person name="Vilgalys R."/>
            <person name="Ruytinx J."/>
            <person name="Liao H.L."/>
            <person name="Branco S."/>
            <person name="Kuo A."/>
            <person name="LaButti K."/>
            <person name="Lipzen A."/>
            <person name="Andreopoulos W."/>
            <person name="Pangilinan J."/>
            <person name="Riley R."/>
            <person name="Hundley H."/>
            <person name="Na H."/>
            <person name="Barry K."/>
            <person name="Grigoriev I.V."/>
            <person name="Stajich J.E."/>
            <person name="Kennedy P.G."/>
        </authorList>
    </citation>
    <scope>NUCLEOTIDE SEQUENCE</scope>
    <source>
        <strain evidence="2">DOB743</strain>
    </source>
</reference>
<dbReference type="GO" id="GO:0005525">
    <property type="term" value="F:GTP binding"/>
    <property type="evidence" value="ECO:0007669"/>
    <property type="project" value="InterPro"/>
</dbReference>
<dbReference type="GO" id="GO:0030488">
    <property type="term" value="P:tRNA methylation"/>
    <property type="evidence" value="ECO:0007669"/>
    <property type="project" value="TreeGrafter"/>
</dbReference>
<proteinExistence type="predicted"/>
<comment type="caution">
    <text evidence="2">The sequence shown here is derived from an EMBL/GenBank/DDBJ whole genome shotgun (WGS) entry which is preliminary data.</text>
</comment>
<keyword evidence="3" id="KW-1185">Reference proteome</keyword>
<organism evidence="2 3">
    <name type="scientific">Suillus placidus</name>
    <dbReference type="NCBI Taxonomy" id="48579"/>
    <lineage>
        <taxon>Eukaryota</taxon>
        <taxon>Fungi</taxon>
        <taxon>Dikarya</taxon>
        <taxon>Basidiomycota</taxon>
        <taxon>Agaricomycotina</taxon>
        <taxon>Agaricomycetes</taxon>
        <taxon>Agaricomycetidae</taxon>
        <taxon>Boletales</taxon>
        <taxon>Suillineae</taxon>
        <taxon>Suillaceae</taxon>
        <taxon>Suillus</taxon>
    </lineage>
</organism>
<dbReference type="InterPro" id="IPR006073">
    <property type="entry name" value="GTP-bd"/>
</dbReference>
<keyword evidence="2" id="KW-0378">Hydrolase</keyword>
<dbReference type="GO" id="GO:0016787">
    <property type="term" value="F:hydrolase activity"/>
    <property type="evidence" value="ECO:0007669"/>
    <property type="project" value="UniProtKB-KW"/>
</dbReference>
<protein>
    <submittedName>
        <fullName evidence="2">P-loop containing nucleoside triphosphate hydrolase protein</fullName>
    </submittedName>
</protein>
<evidence type="ECO:0000313" key="2">
    <source>
        <dbReference type="EMBL" id="KAG1778213.1"/>
    </source>
</evidence>
<evidence type="ECO:0000259" key="1">
    <source>
        <dbReference type="Pfam" id="PF01926"/>
    </source>
</evidence>
<gene>
    <name evidence="2" type="ORF">EV702DRAFT_170110</name>
</gene>
<dbReference type="PROSITE" id="PS00675">
    <property type="entry name" value="SIGMA54_INTERACT_1"/>
    <property type="match status" value="1"/>
</dbReference>